<evidence type="ECO:0000256" key="5">
    <source>
        <dbReference type="ARBA" id="ARBA00022792"/>
    </source>
</evidence>
<evidence type="ECO:0000256" key="2">
    <source>
        <dbReference type="ARBA" id="ARBA00007255"/>
    </source>
</evidence>
<name>A0A1E5RTK4_HANUV</name>
<dbReference type="GO" id="GO:0005743">
    <property type="term" value="C:mitochondrial inner membrane"/>
    <property type="evidence" value="ECO:0007669"/>
    <property type="project" value="UniProtKB-SubCell"/>
</dbReference>
<dbReference type="PROSITE" id="PS00822">
    <property type="entry name" value="CYTO_HEME_LYASE_2"/>
    <property type="match status" value="1"/>
</dbReference>
<evidence type="ECO:0000256" key="4">
    <source>
        <dbReference type="ARBA" id="ARBA00022723"/>
    </source>
</evidence>
<keyword evidence="13" id="KW-1185">Reference proteome</keyword>
<dbReference type="EMBL" id="LPNN01000003">
    <property type="protein sequence ID" value="OEJ90252.1"/>
    <property type="molecule type" value="Genomic_DNA"/>
</dbReference>
<proteinExistence type="inferred from homology"/>
<dbReference type="Proteomes" id="UP000095358">
    <property type="component" value="Unassembled WGS sequence"/>
</dbReference>
<dbReference type="InterPro" id="IPR000511">
    <property type="entry name" value="Holocyt_c/c1_synthase"/>
</dbReference>
<evidence type="ECO:0000256" key="6">
    <source>
        <dbReference type="ARBA" id="ARBA00023004"/>
    </source>
</evidence>
<evidence type="ECO:0000256" key="9">
    <source>
        <dbReference type="ARBA" id="ARBA00023239"/>
    </source>
</evidence>
<dbReference type="VEuPathDB" id="FungiDB:AWRI3580_g1553"/>
<dbReference type="PANTHER" id="PTHR12743:SF0">
    <property type="entry name" value="HOLOCYTOCHROME C-TYPE SYNTHASE"/>
    <property type="match status" value="1"/>
</dbReference>
<comment type="subcellular location">
    <subcellularLocation>
        <location evidence="1 10">Mitochondrion inner membrane</location>
    </subcellularLocation>
</comment>
<keyword evidence="5 10" id="KW-0999">Mitochondrion inner membrane</keyword>
<accession>A0A1E5RTK4</accession>
<dbReference type="GO" id="GO:0046872">
    <property type="term" value="F:metal ion binding"/>
    <property type="evidence" value="ECO:0007669"/>
    <property type="project" value="UniProtKB-KW"/>
</dbReference>
<evidence type="ECO:0000313" key="12">
    <source>
        <dbReference type="EMBL" id="OEJ90252.1"/>
    </source>
</evidence>
<comment type="similarity">
    <text evidence="2 10">Belongs to the cytochrome c-type heme lyase family.</text>
</comment>
<keyword evidence="8 10" id="KW-0472">Membrane</keyword>
<evidence type="ECO:0000256" key="11">
    <source>
        <dbReference type="SAM" id="MobiDB-lite"/>
    </source>
</evidence>
<dbReference type="PROSITE" id="PS00821">
    <property type="entry name" value="CYTO_HEME_LYASE_1"/>
    <property type="match status" value="1"/>
</dbReference>
<evidence type="ECO:0000256" key="7">
    <source>
        <dbReference type="ARBA" id="ARBA00023128"/>
    </source>
</evidence>
<evidence type="ECO:0000256" key="8">
    <source>
        <dbReference type="ARBA" id="ARBA00023136"/>
    </source>
</evidence>
<dbReference type="AlphaFoldDB" id="A0A1E5RTK4"/>
<reference evidence="13" key="1">
    <citation type="journal article" date="2016" name="Genome Announc.">
        <title>Genome sequences of three species of Hanseniaspora isolated from spontaneous wine fermentations.</title>
        <authorList>
            <person name="Sternes P.R."/>
            <person name="Lee D."/>
            <person name="Kutyna D.R."/>
            <person name="Borneman A.R."/>
        </authorList>
    </citation>
    <scope>NUCLEOTIDE SEQUENCE [LARGE SCALE GENOMIC DNA]</scope>
    <source>
        <strain evidence="13">AWRI3580</strain>
    </source>
</reference>
<keyword evidence="3 10" id="KW-0349">Heme</keyword>
<feature type="region of interest" description="Disordered" evidence="11">
    <location>
        <begin position="1"/>
        <end position="52"/>
    </location>
</feature>
<organism evidence="12 13">
    <name type="scientific">Hanseniaspora uvarum</name>
    <name type="common">Yeast</name>
    <name type="synonym">Kloeckera apiculata</name>
    <dbReference type="NCBI Taxonomy" id="29833"/>
    <lineage>
        <taxon>Eukaryota</taxon>
        <taxon>Fungi</taxon>
        <taxon>Dikarya</taxon>
        <taxon>Ascomycota</taxon>
        <taxon>Saccharomycotina</taxon>
        <taxon>Saccharomycetes</taxon>
        <taxon>Saccharomycodales</taxon>
        <taxon>Saccharomycodaceae</taxon>
        <taxon>Hanseniaspora</taxon>
    </lineage>
</organism>
<keyword evidence="7 10" id="KW-0496">Mitochondrion</keyword>
<comment type="caution">
    <text evidence="12">The sequence shown here is derived from an EMBL/GenBank/DDBJ whole genome shotgun (WGS) entry which is preliminary data.</text>
</comment>
<evidence type="ECO:0000256" key="10">
    <source>
        <dbReference type="RuleBase" id="RU363130"/>
    </source>
</evidence>
<comment type="function">
    <text evidence="10">Lyase that catalyzes the covalent linking of the heme group to the cytochrome C apoprotein to produce the mature functional cytochrome.</text>
</comment>
<comment type="catalytic activity">
    <reaction evidence="10">
        <text>holo-[cytochrome c] = apo-[cytochrome c] + heme b</text>
        <dbReference type="Rhea" id="RHEA:22648"/>
        <dbReference type="Rhea" id="RHEA-COMP:10725"/>
        <dbReference type="Rhea" id="RHEA-COMP:10726"/>
        <dbReference type="ChEBI" id="CHEBI:29950"/>
        <dbReference type="ChEBI" id="CHEBI:60344"/>
        <dbReference type="ChEBI" id="CHEBI:83739"/>
        <dbReference type="EC" id="4.4.1.17"/>
    </reaction>
</comment>
<keyword evidence="9 10" id="KW-0456">Lyase</keyword>
<dbReference type="GO" id="GO:0004408">
    <property type="term" value="F:holocytochrome-c synthase activity"/>
    <property type="evidence" value="ECO:0007669"/>
    <property type="project" value="UniProtKB-EC"/>
</dbReference>
<protein>
    <recommendedName>
        <fullName evidence="10">Holocytochrome c-type synthase</fullName>
        <ecNumber evidence="10">4.4.1.17</ecNumber>
    </recommendedName>
</protein>
<sequence length="263" mass="29714">MADKNNEEESGCPIPPEKRSYWLSKFSGSKKPENHPVPATSGASGEEACPVSPENRAEWIKKVGASSEAGKVVNIPASASDVELSCDSGKLSNKAPTYKTDVNLSEDREISSIPRTNADGNWIYPSQKQFYEAMVRKEFNPEAQDMKTIIPIHNNINERCWNFIKNWEKGLGGETCGGIKLTSFKGDSKKMTPRAMLRTYILGYEKPFDRHDWTVNRCGKEIDYVIDFYSEDDMAGKPQVLLDVRPKLNSFEGCKMRFMKFFE</sequence>
<evidence type="ECO:0000313" key="13">
    <source>
        <dbReference type="Proteomes" id="UP000095358"/>
    </source>
</evidence>
<dbReference type="Pfam" id="PF01265">
    <property type="entry name" value="Cyto_heme_lyase"/>
    <property type="match status" value="1"/>
</dbReference>
<keyword evidence="4 10" id="KW-0479">Metal-binding</keyword>
<dbReference type="EC" id="4.4.1.17" evidence="10"/>
<evidence type="ECO:0000256" key="1">
    <source>
        <dbReference type="ARBA" id="ARBA00004273"/>
    </source>
</evidence>
<evidence type="ECO:0000256" key="3">
    <source>
        <dbReference type="ARBA" id="ARBA00022617"/>
    </source>
</evidence>
<dbReference type="OrthoDB" id="4243at2759"/>
<dbReference type="PANTHER" id="PTHR12743">
    <property type="entry name" value="CYTOCHROME C1 HEME LYASE"/>
    <property type="match status" value="1"/>
</dbReference>
<dbReference type="STRING" id="29833.A0A1E5RTK4"/>
<keyword evidence="6 10" id="KW-0408">Iron</keyword>
<gene>
    <name evidence="12" type="ORF">AWRI3580_g1553</name>
</gene>